<evidence type="ECO:0000313" key="3">
    <source>
        <dbReference type="EMBL" id="MCJ8209655.1"/>
    </source>
</evidence>
<dbReference type="EMBL" id="JALJEJ010000003">
    <property type="protein sequence ID" value="MCJ8209655.1"/>
    <property type="molecule type" value="Genomic_DNA"/>
</dbReference>
<keyword evidence="1" id="KW-0472">Membrane</keyword>
<gene>
    <name evidence="3" type="ORF">MUY27_08040</name>
</gene>
<evidence type="ECO:0000313" key="4">
    <source>
        <dbReference type="Proteomes" id="UP001139450"/>
    </source>
</evidence>
<proteinExistence type="predicted"/>
<comment type="caution">
    <text evidence="3">The sequence shown here is derived from an EMBL/GenBank/DDBJ whole genome shotgun (WGS) entry which is preliminary data.</text>
</comment>
<reference evidence="3" key="1">
    <citation type="submission" date="2022-04" db="EMBL/GenBank/DDBJ databases">
        <title>Mucilaginibacter sp. RS28 isolated from freshwater.</title>
        <authorList>
            <person name="Ko S.-R."/>
        </authorList>
    </citation>
    <scope>NUCLEOTIDE SEQUENCE</scope>
    <source>
        <strain evidence="3">RS28</strain>
    </source>
</reference>
<keyword evidence="1" id="KW-0812">Transmembrane</keyword>
<organism evidence="3 4">
    <name type="scientific">Mucilaginibacter straminoryzae</name>
    <dbReference type="NCBI Taxonomy" id="2932774"/>
    <lineage>
        <taxon>Bacteria</taxon>
        <taxon>Pseudomonadati</taxon>
        <taxon>Bacteroidota</taxon>
        <taxon>Sphingobacteriia</taxon>
        <taxon>Sphingobacteriales</taxon>
        <taxon>Sphingobacteriaceae</taxon>
        <taxon>Mucilaginibacter</taxon>
    </lineage>
</organism>
<evidence type="ECO:0000256" key="2">
    <source>
        <dbReference type="SAM" id="SignalP"/>
    </source>
</evidence>
<feature type="transmembrane region" description="Helical" evidence="1">
    <location>
        <begin position="155"/>
        <end position="173"/>
    </location>
</feature>
<protein>
    <submittedName>
        <fullName evidence="3">Uncharacterized protein</fullName>
    </submittedName>
</protein>
<dbReference type="AlphaFoldDB" id="A0A9X2B9E0"/>
<keyword evidence="1" id="KW-1133">Transmembrane helix</keyword>
<keyword evidence="4" id="KW-1185">Reference proteome</keyword>
<sequence>MKNLILLLAGVLLAAIAFAQNKNYDSVAYEQQRTKIKNLLAQRSQKFGQYDASLNMHTGIFGLQTKKDIRRSNEILMDIAHTDDVIFNELKVLLSFRNNQLDLRTLQQQQAQSRAKEVESMTYNFAQTINKLRDKNDRLKKQLTEAQKPVSASNAPLIVLIVLMAASILFLGMQNARLKRKKA</sequence>
<name>A0A9X2B9E0_9SPHI</name>
<feature type="chain" id="PRO_5040732076" evidence="2">
    <location>
        <begin position="20"/>
        <end position="183"/>
    </location>
</feature>
<dbReference type="RefSeq" id="WP_245129489.1">
    <property type="nucleotide sequence ID" value="NZ_JALJEJ010000003.1"/>
</dbReference>
<evidence type="ECO:0000256" key="1">
    <source>
        <dbReference type="SAM" id="Phobius"/>
    </source>
</evidence>
<dbReference type="Proteomes" id="UP001139450">
    <property type="component" value="Unassembled WGS sequence"/>
</dbReference>
<accession>A0A9X2B9E0</accession>
<keyword evidence="2" id="KW-0732">Signal</keyword>
<feature type="signal peptide" evidence="2">
    <location>
        <begin position="1"/>
        <end position="19"/>
    </location>
</feature>